<dbReference type="GO" id="GO:0003700">
    <property type="term" value="F:DNA-binding transcription factor activity"/>
    <property type="evidence" value="ECO:0007669"/>
    <property type="project" value="TreeGrafter"/>
</dbReference>
<accession>A0A8H9M7T8</accession>
<dbReference type="InterPro" id="IPR001647">
    <property type="entry name" value="HTH_TetR"/>
</dbReference>
<dbReference type="InterPro" id="IPR050109">
    <property type="entry name" value="HTH-type_TetR-like_transc_reg"/>
</dbReference>
<sequence length="188" mass="20068">MISRDAAATRQRILEHARRQFARHGYTTVTVKGVADAAGVSPNLITRYFGGKDGLFLAAARVEIPVADSIHGDRAGLGARLAASIVQRWLGAHGEDPLLVLQRASGERPEAAEALAAFLDTNSLEPLHRYLRDSGLADAEARDRAAAIDAFVLGVSTRRRILRAELGDPAALEAWLGATIQRLADGLG</sequence>
<feature type="domain" description="HTH tetR-type" evidence="3">
    <location>
        <begin position="7"/>
        <end position="67"/>
    </location>
</feature>
<feature type="DNA-binding region" description="H-T-H motif" evidence="2">
    <location>
        <begin position="30"/>
        <end position="49"/>
    </location>
</feature>
<dbReference type="PRINTS" id="PR00455">
    <property type="entry name" value="HTHTETR"/>
</dbReference>
<dbReference type="Pfam" id="PF00440">
    <property type="entry name" value="TetR_N"/>
    <property type="match status" value="1"/>
</dbReference>
<dbReference type="SUPFAM" id="SSF46689">
    <property type="entry name" value="Homeodomain-like"/>
    <property type="match status" value="1"/>
</dbReference>
<evidence type="ECO:0000313" key="4">
    <source>
        <dbReference type="EMBL" id="GHF77126.1"/>
    </source>
</evidence>
<dbReference type="InterPro" id="IPR041678">
    <property type="entry name" value="TetR_C_16"/>
</dbReference>
<keyword evidence="1 2" id="KW-0238">DNA-binding</keyword>
<name>A0A8H9M7T8_9PSEU</name>
<dbReference type="Pfam" id="PF17920">
    <property type="entry name" value="TetR_C_16"/>
    <property type="match status" value="1"/>
</dbReference>
<dbReference type="InterPro" id="IPR009057">
    <property type="entry name" value="Homeodomain-like_sf"/>
</dbReference>
<dbReference type="RefSeq" id="WP_145938325.1">
    <property type="nucleotide sequence ID" value="NZ_BNAV01000012.1"/>
</dbReference>
<evidence type="ECO:0000259" key="3">
    <source>
        <dbReference type="PROSITE" id="PS50977"/>
    </source>
</evidence>
<evidence type="ECO:0000256" key="2">
    <source>
        <dbReference type="PROSITE-ProRule" id="PRU00335"/>
    </source>
</evidence>
<dbReference type="PANTHER" id="PTHR30055">
    <property type="entry name" value="HTH-TYPE TRANSCRIPTIONAL REGULATOR RUTR"/>
    <property type="match status" value="1"/>
</dbReference>
<dbReference type="Gene3D" id="1.10.357.10">
    <property type="entry name" value="Tetracycline Repressor, domain 2"/>
    <property type="match status" value="1"/>
</dbReference>
<dbReference type="SUPFAM" id="SSF48498">
    <property type="entry name" value="Tetracyclin repressor-like, C-terminal domain"/>
    <property type="match status" value="1"/>
</dbReference>
<proteinExistence type="predicted"/>
<evidence type="ECO:0000313" key="5">
    <source>
        <dbReference type="Proteomes" id="UP000658656"/>
    </source>
</evidence>
<dbReference type="Proteomes" id="UP000658656">
    <property type="component" value="Unassembled WGS sequence"/>
</dbReference>
<dbReference type="AlphaFoldDB" id="A0A8H9M7T8"/>
<gene>
    <name evidence="4" type="ORF">GCM10017566_59150</name>
</gene>
<reference evidence="4" key="1">
    <citation type="journal article" date="2014" name="Int. J. Syst. Evol. Microbiol.">
        <title>Complete genome sequence of Corynebacterium casei LMG S-19264T (=DSM 44701T), isolated from a smear-ripened cheese.</title>
        <authorList>
            <consortium name="US DOE Joint Genome Institute (JGI-PGF)"/>
            <person name="Walter F."/>
            <person name="Albersmeier A."/>
            <person name="Kalinowski J."/>
            <person name="Ruckert C."/>
        </authorList>
    </citation>
    <scope>NUCLEOTIDE SEQUENCE</scope>
    <source>
        <strain evidence="4">CGMCC 4.7679</strain>
    </source>
</reference>
<dbReference type="PROSITE" id="PS50977">
    <property type="entry name" value="HTH_TETR_2"/>
    <property type="match status" value="1"/>
</dbReference>
<dbReference type="OrthoDB" id="7505659at2"/>
<dbReference type="EMBL" id="BNAV01000012">
    <property type="protein sequence ID" value="GHF77126.1"/>
    <property type="molecule type" value="Genomic_DNA"/>
</dbReference>
<organism evidence="4 5">
    <name type="scientific">Amycolatopsis bartoniae</name>
    <dbReference type="NCBI Taxonomy" id="941986"/>
    <lineage>
        <taxon>Bacteria</taxon>
        <taxon>Bacillati</taxon>
        <taxon>Actinomycetota</taxon>
        <taxon>Actinomycetes</taxon>
        <taxon>Pseudonocardiales</taxon>
        <taxon>Pseudonocardiaceae</taxon>
        <taxon>Amycolatopsis</taxon>
    </lineage>
</organism>
<dbReference type="InterPro" id="IPR036271">
    <property type="entry name" value="Tet_transcr_reg_TetR-rel_C_sf"/>
</dbReference>
<evidence type="ECO:0000256" key="1">
    <source>
        <dbReference type="ARBA" id="ARBA00023125"/>
    </source>
</evidence>
<comment type="caution">
    <text evidence="4">The sequence shown here is derived from an EMBL/GenBank/DDBJ whole genome shotgun (WGS) entry which is preliminary data.</text>
</comment>
<keyword evidence="5" id="KW-1185">Reference proteome</keyword>
<reference evidence="4" key="2">
    <citation type="submission" date="2020-09" db="EMBL/GenBank/DDBJ databases">
        <authorList>
            <person name="Sun Q."/>
            <person name="Zhou Y."/>
        </authorList>
    </citation>
    <scope>NUCLEOTIDE SEQUENCE</scope>
    <source>
        <strain evidence="4">CGMCC 4.7679</strain>
    </source>
</reference>
<protein>
    <submittedName>
        <fullName evidence="4">TetR family transcriptional regulator</fullName>
    </submittedName>
</protein>
<dbReference type="PANTHER" id="PTHR30055:SF146">
    <property type="entry name" value="HTH-TYPE TRANSCRIPTIONAL DUAL REGULATOR CECR"/>
    <property type="match status" value="1"/>
</dbReference>
<dbReference type="GO" id="GO:0000976">
    <property type="term" value="F:transcription cis-regulatory region binding"/>
    <property type="evidence" value="ECO:0007669"/>
    <property type="project" value="TreeGrafter"/>
</dbReference>